<name>A0A0A9HFC0_ARUDO</name>
<sequence>MPFKSLAAAGGGGSDGLPTYLYRAVIACSPVTTSQEA</sequence>
<protein>
    <submittedName>
        <fullName evidence="1">Uncharacterized protein</fullName>
    </submittedName>
</protein>
<dbReference type="AlphaFoldDB" id="A0A0A9HFC0"/>
<dbReference type="EMBL" id="GBRH01162016">
    <property type="protein sequence ID" value="JAE35880.1"/>
    <property type="molecule type" value="Transcribed_RNA"/>
</dbReference>
<reference evidence="1" key="1">
    <citation type="submission" date="2014-09" db="EMBL/GenBank/DDBJ databases">
        <authorList>
            <person name="Magalhaes I.L.F."/>
            <person name="Oliveira U."/>
            <person name="Santos F.R."/>
            <person name="Vidigal T.H.D.A."/>
            <person name="Brescovit A.D."/>
            <person name="Santos A.J."/>
        </authorList>
    </citation>
    <scope>NUCLEOTIDE SEQUENCE</scope>
    <source>
        <tissue evidence="1">Shoot tissue taken approximately 20 cm above the soil surface</tissue>
    </source>
</reference>
<evidence type="ECO:0000313" key="1">
    <source>
        <dbReference type="EMBL" id="JAE35880.1"/>
    </source>
</evidence>
<proteinExistence type="predicted"/>
<accession>A0A0A9HFC0</accession>
<reference evidence="1" key="2">
    <citation type="journal article" date="2015" name="Data Brief">
        <title>Shoot transcriptome of the giant reed, Arundo donax.</title>
        <authorList>
            <person name="Barrero R.A."/>
            <person name="Guerrero F.D."/>
            <person name="Moolhuijzen P."/>
            <person name="Goolsby J.A."/>
            <person name="Tidwell J."/>
            <person name="Bellgard S.E."/>
            <person name="Bellgard M.I."/>
        </authorList>
    </citation>
    <scope>NUCLEOTIDE SEQUENCE</scope>
    <source>
        <tissue evidence="1">Shoot tissue taken approximately 20 cm above the soil surface</tissue>
    </source>
</reference>
<organism evidence="1">
    <name type="scientific">Arundo donax</name>
    <name type="common">Giant reed</name>
    <name type="synonym">Donax arundinaceus</name>
    <dbReference type="NCBI Taxonomy" id="35708"/>
    <lineage>
        <taxon>Eukaryota</taxon>
        <taxon>Viridiplantae</taxon>
        <taxon>Streptophyta</taxon>
        <taxon>Embryophyta</taxon>
        <taxon>Tracheophyta</taxon>
        <taxon>Spermatophyta</taxon>
        <taxon>Magnoliopsida</taxon>
        <taxon>Liliopsida</taxon>
        <taxon>Poales</taxon>
        <taxon>Poaceae</taxon>
        <taxon>PACMAD clade</taxon>
        <taxon>Arundinoideae</taxon>
        <taxon>Arundineae</taxon>
        <taxon>Arundo</taxon>
    </lineage>
</organism>